<protein>
    <recommendedName>
        <fullName evidence="9">Major facilitator superfamily (MFS) profile domain-containing protein</fullName>
    </recommendedName>
</protein>
<dbReference type="InterPro" id="IPR020846">
    <property type="entry name" value="MFS_dom"/>
</dbReference>
<feature type="transmembrane region" description="Helical" evidence="8">
    <location>
        <begin position="120"/>
        <end position="141"/>
    </location>
</feature>
<evidence type="ECO:0000313" key="11">
    <source>
        <dbReference type="Proteomes" id="UP000754883"/>
    </source>
</evidence>
<feature type="transmembrane region" description="Helical" evidence="8">
    <location>
        <begin position="511"/>
        <end position="528"/>
    </location>
</feature>
<evidence type="ECO:0000256" key="3">
    <source>
        <dbReference type="ARBA" id="ARBA00022692"/>
    </source>
</evidence>
<dbReference type="FunFam" id="1.20.1250.20:FF:000011">
    <property type="entry name" value="MFS multidrug transporter, putative"/>
    <property type="match status" value="1"/>
</dbReference>
<dbReference type="GO" id="GO:0022857">
    <property type="term" value="F:transmembrane transporter activity"/>
    <property type="evidence" value="ECO:0007669"/>
    <property type="project" value="InterPro"/>
</dbReference>
<dbReference type="Proteomes" id="UP000754883">
    <property type="component" value="Unassembled WGS sequence"/>
</dbReference>
<feature type="compositionally biased region" description="Basic and acidic residues" evidence="7">
    <location>
        <begin position="1"/>
        <end position="28"/>
    </location>
</feature>
<reference evidence="11" key="1">
    <citation type="submission" date="2019-06" db="EMBL/GenBank/DDBJ databases">
        <authorList>
            <person name="Broberg M."/>
        </authorList>
    </citation>
    <scope>NUCLEOTIDE SEQUENCE [LARGE SCALE GENOMIC DNA]</scope>
</reference>
<comment type="similarity">
    <text evidence="2">Belongs to the major facilitator superfamily.</text>
</comment>
<feature type="region of interest" description="Disordered" evidence="7">
    <location>
        <begin position="1"/>
        <end position="106"/>
    </location>
</feature>
<feature type="transmembrane region" description="Helical" evidence="8">
    <location>
        <begin position="277"/>
        <end position="306"/>
    </location>
</feature>
<reference evidence="10 11" key="2">
    <citation type="submission" date="2021-10" db="EMBL/GenBank/DDBJ databases">
        <authorList>
            <person name="Piombo E."/>
        </authorList>
    </citation>
    <scope>NUCLEOTIDE SEQUENCE [LARGE SCALE GENOMIC DNA]</scope>
</reference>
<dbReference type="GO" id="GO:0016020">
    <property type="term" value="C:membrane"/>
    <property type="evidence" value="ECO:0007669"/>
    <property type="project" value="UniProtKB-SubCell"/>
</dbReference>
<keyword evidence="4 8" id="KW-1133">Transmembrane helix</keyword>
<dbReference type="InterPro" id="IPR036259">
    <property type="entry name" value="MFS_trans_sf"/>
</dbReference>
<proteinExistence type="inferred from homology"/>
<evidence type="ECO:0000256" key="7">
    <source>
        <dbReference type="SAM" id="MobiDB-lite"/>
    </source>
</evidence>
<dbReference type="PROSITE" id="PS50850">
    <property type="entry name" value="MFS"/>
    <property type="match status" value="1"/>
</dbReference>
<dbReference type="SUPFAM" id="SSF103473">
    <property type="entry name" value="MFS general substrate transporter"/>
    <property type="match status" value="1"/>
</dbReference>
<dbReference type="PANTHER" id="PTHR23502:SF68">
    <property type="entry name" value="MULTIDRUG TRANSPORTER, PUTATIVE (AFU_ORTHOLOGUE AFUA_3G01120)-RELATED"/>
    <property type="match status" value="1"/>
</dbReference>
<feature type="transmembrane region" description="Helical" evidence="8">
    <location>
        <begin position="346"/>
        <end position="369"/>
    </location>
</feature>
<name>A0A9N9Y876_9HYPO</name>
<evidence type="ECO:0000256" key="8">
    <source>
        <dbReference type="SAM" id="Phobius"/>
    </source>
</evidence>
<comment type="subcellular location">
    <subcellularLocation>
        <location evidence="1">Membrane</location>
        <topology evidence="1">Multi-pass membrane protein</topology>
    </subcellularLocation>
</comment>
<feature type="transmembrane region" description="Helical" evidence="8">
    <location>
        <begin position="381"/>
        <end position="408"/>
    </location>
</feature>
<feature type="transmembrane region" description="Helical" evidence="8">
    <location>
        <begin position="445"/>
        <end position="463"/>
    </location>
</feature>
<evidence type="ECO:0000256" key="1">
    <source>
        <dbReference type="ARBA" id="ARBA00004141"/>
    </source>
</evidence>
<feature type="domain" description="Major facilitator superfamily (MFS) profile" evidence="9">
    <location>
        <begin position="122"/>
        <end position="564"/>
    </location>
</feature>
<evidence type="ECO:0000256" key="2">
    <source>
        <dbReference type="ARBA" id="ARBA00008335"/>
    </source>
</evidence>
<evidence type="ECO:0000256" key="5">
    <source>
        <dbReference type="ARBA" id="ARBA00023136"/>
    </source>
</evidence>
<feature type="transmembrane region" description="Helical" evidence="8">
    <location>
        <begin position="161"/>
        <end position="181"/>
    </location>
</feature>
<keyword evidence="3 8" id="KW-0812">Transmembrane</keyword>
<dbReference type="Pfam" id="PF07690">
    <property type="entry name" value="MFS_1"/>
    <property type="match status" value="1"/>
</dbReference>
<evidence type="ECO:0000259" key="9">
    <source>
        <dbReference type="PROSITE" id="PS50850"/>
    </source>
</evidence>
<dbReference type="PANTHER" id="PTHR23502">
    <property type="entry name" value="MAJOR FACILITATOR SUPERFAMILY"/>
    <property type="match status" value="1"/>
</dbReference>
<keyword evidence="5 8" id="KW-0472">Membrane</keyword>
<comment type="caution">
    <text evidence="10">The sequence shown here is derived from an EMBL/GenBank/DDBJ whole genome shotgun (WGS) entry which is preliminary data.</text>
</comment>
<gene>
    <name evidence="10" type="ORF">CBYS24578_00002900</name>
</gene>
<feature type="transmembrane region" description="Helical" evidence="8">
    <location>
        <begin position="214"/>
        <end position="233"/>
    </location>
</feature>
<dbReference type="CDD" id="cd17323">
    <property type="entry name" value="MFS_Tpo1_MDR_like"/>
    <property type="match status" value="1"/>
</dbReference>
<accession>A0A9N9Y876</accession>
<feature type="transmembrane region" description="Helical" evidence="8">
    <location>
        <begin position="188"/>
        <end position="208"/>
    </location>
</feature>
<dbReference type="Gene3D" id="1.20.1250.20">
    <property type="entry name" value="MFS general substrate transporter like domains"/>
    <property type="match status" value="1"/>
</dbReference>
<keyword evidence="11" id="KW-1185">Reference proteome</keyword>
<feature type="transmembrane region" description="Helical" evidence="8">
    <location>
        <begin position="245"/>
        <end position="265"/>
    </location>
</feature>
<dbReference type="AlphaFoldDB" id="A0A9N9Y876"/>
<evidence type="ECO:0000313" key="10">
    <source>
        <dbReference type="EMBL" id="CAH0000047.1"/>
    </source>
</evidence>
<feature type="compositionally biased region" description="Polar residues" evidence="7">
    <location>
        <begin position="48"/>
        <end position="65"/>
    </location>
</feature>
<keyword evidence="6" id="KW-0325">Glycoprotein</keyword>
<feature type="transmembrane region" description="Helical" evidence="8">
    <location>
        <begin position="534"/>
        <end position="555"/>
    </location>
</feature>
<evidence type="ECO:0000256" key="4">
    <source>
        <dbReference type="ARBA" id="ARBA00022989"/>
    </source>
</evidence>
<dbReference type="EMBL" id="CABFNO020001553">
    <property type="protein sequence ID" value="CAH0000047.1"/>
    <property type="molecule type" value="Genomic_DNA"/>
</dbReference>
<dbReference type="InterPro" id="IPR011701">
    <property type="entry name" value="MFS"/>
</dbReference>
<feature type="transmembrane region" description="Helical" evidence="8">
    <location>
        <begin position="469"/>
        <end position="490"/>
    </location>
</feature>
<dbReference type="OrthoDB" id="5296287at2759"/>
<sequence>MVADSEKEVKPTEASQKEEEANSSREQQRIAPNPVLEKLIAEEYTAKPPSTISMSKQPDSENVTIVNDDETPQPSSEEGDVEKQRLPTSEGDETDDPNIVSWDGDDDPANPYNWKSWRKVVNCILISSLSFLTPLGSSMFAPGVTDLMKEFQMTSRSLGSFVVSVYVLGFAAGPMIFAPLSEIYGRGIIYHTTNLCFLAFTIACAVAPSFSSLIGFRFLAGLFGSVPLTNGGGSIADMIRQEKRGAAMSAFAVGPLLGPIIGPVVGGYVSEALGWRWVFWILSCLSGFITITFFVFSAETYAPVLLERKTRRLRKKTGNMNLRSKLDEGLLPKDYFVRGIVRPFKMLFFSPICIIAALYVALGYGYLYLMFSSLSPLIQQIYHFGTGAAGLAFLGFGVGSMIGVVFFARLSDVYLKKKAREEAELAEAEGREPAGLKPEYRLPPLRFGALLLPTGLFIYGWTAYYKVHWIAPIIGTAIMGAGNLMIFMSFQMYLVDTFAQYSASALASNSVVRSILGAVLPLAAFPMYDKLGLGWGNSLLGFIAAALIPVPWLVLKYGEYLRKRFEIKNL</sequence>
<evidence type="ECO:0000256" key="6">
    <source>
        <dbReference type="ARBA" id="ARBA00023180"/>
    </source>
</evidence>
<organism evidence="10 11">
    <name type="scientific">Clonostachys byssicola</name>
    <dbReference type="NCBI Taxonomy" id="160290"/>
    <lineage>
        <taxon>Eukaryota</taxon>
        <taxon>Fungi</taxon>
        <taxon>Dikarya</taxon>
        <taxon>Ascomycota</taxon>
        <taxon>Pezizomycotina</taxon>
        <taxon>Sordariomycetes</taxon>
        <taxon>Hypocreomycetidae</taxon>
        <taxon>Hypocreales</taxon>
        <taxon>Bionectriaceae</taxon>
        <taxon>Clonostachys</taxon>
    </lineage>
</organism>